<proteinExistence type="predicted"/>
<feature type="domain" description="PhoD-like phosphatase" evidence="2">
    <location>
        <begin position="785"/>
        <end position="1041"/>
    </location>
</feature>
<feature type="compositionally biased region" description="Basic and acidic residues" evidence="1">
    <location>
        <begin position="479"/>
        <end position="488"/>
    </location>
</feature>
<dbReference type="InterPro" id="IPR043904">
    <property type="entry name" value="PhoD_2-like"/>
</dbReference>
<dbReference type="Pfam" id="PF19050">
    <property type="entry name" value="PhoD_2"/>
    <property type="match status" value="2"/>
</dbReference>
<dbReference type="RefSeq" id="XP_035323609.1">
    <property type="nucleotide sequence ID" value="XM_035465772.1"/>
</dbReference>
<feature type="compositionally biased region" description="Basic and acidic residues" evidence="1">
    <location>
        <begin position="335"/>
        <end position="359"/>
    </location>
</feature>
<feature type="compositionally biased region" description="Basic and acidic residues" evidence="1">
    <location>
        <begin position="256"/>
        <end position="274"/>
    </location>
</feature>
<feature type="compositionally biased region" description="Low complexity" evidence="1">
    <location>
        <begin position="1485"/>
        <end position="1496"/>
    </location>
</feature>
<feature type="compositionally biased region" description="Basic and acidic residues" evidence="1">
    <location>
        <begin position="412"/>
        <end position="435"/>
    </location>
</feature>
<reference evidence="3" key="1">
    <citation type="submission" date="2020-03" db="EMBL/GenBank/DDBJ databases">
        <title>Site-based positive gene gene selection in Geosmithia morbida across the United States reveals a broad range of putative effectors and factors for local host and environmental adapation.</title>
        <authorList>
            <person name="Onufrak A."/>
            <person name="Murdoch R.W."/>
            <person name="Gazis R."/>
            <person name="Huff M."/>
            <person name="Staton M."/>
            <person name="Klingeman W."/>
            <person name="Hadziabdic D."/>
        </authorList>
    </citation>
    <scope>NUCLEOTIDE SEQUENCE</scope>
    <source>
        <strain evidence="3">1262</strain>
    </source>
</reference>
<dbReference type="PANTHER" id="PTHR46689">
    <property type="entry name" value="MEMBRANE PROTEIN, PUTATIVE-RELATED"/>
    <property type="match status" value="1"/>
</dbReference>
<evidence type="ECO:0000259" key="2">
    <source>
        <dbReference type="Pfam" id="PF19050"/>
    </source>
</evidence>
<dbReference type="Proteomes" id="UP000749293">
    <property type="component" value="Unassembled WGS sequence"/>
</dbReference>
<feature type="compositionally biased region" description="Low complexity" evidence="1">
    <location>
        <begin position="1231"/>
        <end position="1245"/>
    </location>
</feature>
<comment type="caution">
    <text evidence="3">The sequence shown here is derived from an EMBL/GenBank/DDBJ whole genome shotgun (WGS) entry which is preliminary data.</text>
</comment>
<evidence type="ECO:0000313" key="3">
    <source>
        <dbReference type="EMBL" id="KAF4124957.1"/>
    </source>
</evidence>
<evidence type="ECO:0000256" key="1">
    <source>
        <dbReference type="SAM" id="MobiDB-lite"/>
    </source>
</evidence>
<feature type="compositionally biased region" description="Basic and acidic residues" evidence="1">
    <location>
        <begin position="205"/>
        <end position="226"/>
    </location>
</feature>
<feature type="compositionally biased region" description="Polar residues" evidence="1">
    <location>
        <begin position="360"/>
        <end position="375"/>
    </location>
</feature>
<feature type="compositionally biased region" description="Low complexity" evidence="1">
    <location>
        <begin position="50"/>
        <end position="70"/>
    </location>
</feature>
<feature type="region of interest" description="Disordered" evidence="1">
    <location>
        <begin position="1201"/>
        <end position="1324"/>
    </location>
</feature>
<dbReference type="Gene3D" id="3.60.21.70">
    <property type="entry name" value="PhoD-like phosphatase"/>
    <property type="match status" value="1"/>
</dbReference>
<keyword evidence="4" id="KW-1185">Reference proteome</keyword>
<dbReference type="InterPro" id="IPR018946">
    <property type="entry name" value="PhoD-like_MPP"/>
</dbReference>
<dbReference type="InterPro" id="IPR038607">
    <property type="entry name" value="PhoD-like_sf"/>
</dbReference>
<feature type="compositionally biased region" description="Polar residues" evidence="1">
    <location>
        <begin position="40"/>
        <end position="49"/>
    </location>
</feature>
<evidence type="ECO:0000313" key="4">
    <source>
        <dbReference type="Proteomes" id="UP000749293"/>
    </source>
</evidence>
<feature type="compositionally biased region" description="Basic and acidic residues" evidence="1">
    <location>
        <begin position="1497"/>
        <end position="1512"/>
    </location>
</feature>
<feature type="region of interest" description="Disordered" evidence="1">
    <location>
        <begin position="1404"/>
        <end position="1427"/>
    </location>
</feature>
<name>A0A9P4Z038_9HYPO</name>
<feature type="compositionally biased region" description="Gly residues" evidence="1">
    <location>
        <begin position="25"/>
        <end position="36"/>
    </location>
</feature>
<organism evidence="3 4">
    <name type="scientific">Geosmithia morbida</name>
    <dbReference type="NCBI Taxonomy" id="1094350"/>
    <lineage>
        <taxon>Eukaryota</taxon>
        <taxon>Fungi</taxon>
        <taxon>Dikarya</taxon>
        <taxon>Ascomycota</taxon>
        <taxon>Pezizomycotina</taxon>
        <taxon>Sordariomycetes</taxon>
        <taxon>Hypocreomycetidae</taxon>
        <taxon>Hypocreales</taxon>
        <taxon>Bionectriaceae</taxon>
        <taxon>Geosmithia</taxon>
    </lineage>
</organism>
<dbReference type="GO" id="GO:0016020">
    <property type="term" value="C:membrane"/>
    <property type="evidence" value="ECO:0007669"/>
    <property type="project" value="TreeGrafter"/>
</dbReference>
<dbReference type="OrthoDB" id="9999821at2759"/>
<accession>A0A9P4Z038</accession>
<feature type="region of interest" description="Disordered" evidence="1">
    <location>
        <begin position="1"/>
        <end position="527"/>
    </location>
</feature>
<feature type="compositionally biased region" description="Basic and acidic residues" evidence="1">
    <location>
        <begin position="496"/>
        <end position="505"/>
    </location>
</feature>
<sequence>MPPTPYWGQLPGPRVVEDRRSSVEGDGGVGGGGGGLALPSHNSKANRASTQTTDTQTTATTFHPSATTPTDANFAAGGLAPRPPSYQRPPVQASQFDDMDGLPIQQVPAGTTRALQEGFEKQQRYLHREPPYSTDGARPTRKLLYSEPDMDYGEPHSALGYDPTAGYGSVDDAPRRPSENSSGRRKKSATNKSPLQKLELTLNRMTKEEKRARIEAAERRARERASRPPGGATGQPWDATYSPPHRSRPSASYAVREPEHVSKPADAPLLRDDSVSPEVPGYPPAPVSRHKHSQSQSYRPISPLVQESAEPLRIPSMSEYNSAEYNPNPPTRNLSFRERAARDETTFPHEDDRAPRQQQERNANFPLTQSDSNKLGKNPPGDAWNHAPEDAGYRAQPKPSRRDSTTAAAAVKRGESLSARTRDKELPPEPREAREVSNGGGREAPRIQRRATEPAHRAQPNRNAQYYPEGSEATQRRQVPTERKERKPAIQLDAPTRPDKLEVHGEGYGSKGSLSRARSTGHHQGGLYRPPRWLDDWKRAQVGLLGGFLLDVGREGGPLLLTSFLVPSRFKPPLYLDCGPLVRYSGLRRERDMSRSRIGPAADKEIWRGSIMIVTKDSDSSYEVNPTLRLFVQDMETLPAPPHDIRGELPPEYVDPIAGHPKLGRRGETLFLRPVEHLAEGRDLSQDETENGLFESTKSTFDGASADGSTDFPGSFACRIKRADVDGEKLHRYKDVLGFRLHAEQGSTFWRFNIEVELRDKQQRIAYRINRGPANAFWVPAKGEDMHVMFHSCNGFSMGVQPDDLSGPDPMWRDVLNTHQISPFHVMVGGGDQIYNDDVADECDLFIDWLEIRDAEVKRSAPFTPDLQAQVESFYFRRYCTWFSRGMFGLANSQIPMVNIWSDRETFNGFGSYPHQDMRSPVLSGVGAVSFKYYMLFQHQSIIPETEESEPSWILGSEPGPYVNELAHNVFVSLGPKVALLAADCRTERTEDDVIFDKTWERVMDRLYAELKRGHVEHLLVVLPVPIAYPRVAWLENVLKSRAINPIKALGKRGLLGKTLNNLDGGFEMMDDLRDHWTAKNHMDERKIVIEDLQDLAIDKSLRITILSGDVNMAAVGQFCSDPKLGLAKHKDPRYMPNVISSGIANMPPPGILADALNKRHKTYEFDRKTEESMILMFRHGVDGRPRKNQRLLPHRNWCSIRQWAPGNTPPPTPPLSERSASPLPSGNASGSGLLRRLSLGSSSRPNMSRDSVRASSRPPISNSGHGGGIFRSLSRSLSRRRKSTSENERPATLTRTVSSGGPDLEKRGRGFSFGRRNSQSQADNYVDAAANWRRRDDQEPANGDDYHLERRHTRAGSQHVTLRGGAAYDEFSVGDEARFTARPPQRSYTVGSKPTSYDPYGSVAQGPTPAPRPFHRTPTGLSAKQMRNADDYEVNLEGGLDICLNVEVNPRDPTGITVPYRLLVPKLDFDYSPEADRISEPKAEQPQPQQEQPQQEQERPQQEQPQQEKRPTGIKRFLSLRSKARAKEEEQRQQGYDDDELAVDDELYQGQRY</sequence>
<dbReference type="PANTHER" id="PTHR46689:SF1">
    <property type="entry name" value="PHOD-LIKE PHOSPHATASE DOMAIN-CONTAINING PROTEIN"/>
    <property type="match status" value="1"/>
</dbReference>
<feature type="compositionally biased region" description="Acidic residues" evidence="1">
    <location>
        <begin position="1537"/>
        <end position="1548"/>
    </location>
</feature>
<feature type="region of interest" description="Disordered" evidence="1">
    <location>
        <begin position="1478"/>
        <end position="1554"/>
    </location>
</feature>
<gene>
    <name evidence="3" type="ORF">GMORB2_3796</name>
</gene>
<dbReference type="GeneID" id="55970024"/>
<feature type="compositionally biased region" description="Basic and acidic residues" evidence="1">
    <location>
        <begin position="118"/>
        <end position="130"/>
    </location>
</feature>
<protein>
    <recommendedName>
        <fullName evidence="2">PhoD-like phosphatase domain-containing protein</fullName>
    </recommendedName>
</protein>
<dbReference type="EMBL" id="JAANYQ010000003">
    <property type="protein sequence ID" value="KAF4124957.1"/>
    <property type="molecule type" value="Genomic_DNA"/>
</dbReference>
<feature type="compositionally biased region" description="Basic and acidic residues" evidence="1">
    <location>
        <begin position="443"/>
        <end position="456"/>
    </location>
</feature>
<dbReference type="CDD" id="cd07389">
    <property type="entry name" value="MPP_PhoD"/>
    <property type="match status" value="1"/>
</dbReference>
<feature type="domain" description="PhoD-like phosphatase" evidence="2">
    <location>
        <begin position="1048"/>
        <end position="1206"/>
    </location>
</feature>
<feature type="compositionally biased region" description="Polar residues" evidence="1">
    <location>
        <begin position="1219"/>
        <end position="1229"/>
    </location>
</feature>